<evidence type="ECO:0000256" key="5">
    <source>
        <dbReference type="PROSITE-ProRule" id="PRU00024"/>
    </source>
</evidence>
<evidence type="ECO:0000256" key="1">
    <source>
        <dbReference type="ARBA" id="ARBA00022723"/>
    </source>
</evidence>
<evidence type="ECO:0000256" key="2">
    <source>
        <dbReference type="ARBA" id="ARBA00022737"/>
    </source>
</evidence>
<keyword evidence="4" id="KW-0862">Zinc</keyword>
<dbReference type="AlphaFoldDB" id="A0ABC8SJY0"/>
<dbReference type="InterPro" id="IPR046349">
    <property type="entry name" value="C1-like_sf"/>
</dbReference>
<keyword evidence="1" id="KW-0479">Metal-binding</keyword>
<keyword evidence="8" id="KW-1185">Reference proteome</keyword>
<evidence type="ECO:0000313" key="7">
    <source>
        <dbReference type="EMBL" id="CAK9157202.1"/>
    </source>
</evidence>
<feature type="domain" description="B box-type" evidence="6">
    <location>
        <begin position="82"/>
        <end position="131"/>
    </location>
</feature>
<dbReference type="InterPro" id="IPR000315">
    <property type="entry name" value="Znf_B-box"/>
</dbReference>
<dbReference type="PROSITE" id="PS50119">
    <property type="entry name" value="ZF_BBOX"/>
    <property type="match status" value="1"/>
</dbReference>
<dbReference type="Pfam" id="PF03107">
    <property type="entry name" value="C1_2"/>
    <property type="match status" value="4"/>
</dbReference>
<evidence type="ECO:0000313" key="8">
    <source>
        <dbReference type="Proteomes" id="UP001642360"/>
    </source>
</evidence>
<dbReference type="InterPro" id="IPR043145">
    <property type="entry name" value="Znf_ZZ_sf"/>
</dbReference>
<dbReference type="PANTHER" id="PTHR32410">
    <property type="entry name" value="CYSTEINE/HISTIDINE-RICH C1 DOMAIN FAMILY PROTEIN"/>
    <property type="match status" value="1"/>
</dbReference>
<dbReference type="SMART" id="SM00249">
    <property type="entry name" value="PHD"/>
    <property type="match status" value="2"/>
</dbReference>
<dbReference type="Proteomes" id="UP001642360">
    <property type="component" value="Unassembled WGS sequence"/>
</dbReference>
<dbReference type="Gene3D" id="3.30.60.90">
    <property type="match status" value="1"/>
</dbReference>
<dbReference type="InterPro" id="IPR004146">
    <property type="entry name" value="DC1"/>
</dbReference>
<evidence type="ECO:0000256" key="3">
    <source>
        <dbReference type="ARBA" id="ARBA00022771"/>
    </source>
</evidence>
<protein>
    <recommendedName>
        <fullName evidence="6">B box-type domain-containing protein</fullName>
    </recommendedName>
</protein>
<organism evidence="7 8">
    <name type="scientific">Ilex paraguariensis</name>
    <name type="common">yerba mate</name>
    <dbReference type="NCBI Taxonomy" id="185542"/>
    <lineage>
        <taxon>Eukaryota</taxon>
        <taxon>Viridiplantae</taxon>
        <taxon>Streptophyta</taxon>
        <taxon>Embryophyta</taxon>
        <taxon>Tracheophyta</taxon>
        <taxon>Spermatophyta</taxon>
        <taxon>Magnoliopsida</taxon>
        <taxon>eudicotyledons</taxon>
        <taxon>Gunneridae</taxon>
        <taxon>Pentapetalae</taxon>
        <taxon>asterids</taxon>
        <taxon>campanulids</taxon>
        <taxon>Aquifoliales</taxon>
        <taxon>Aquifoliaceae</taxon>
        <taxon>Ilex</taxon>
    </lineage>
</organism>
<reference evidence="7 8" key="1">
    <citation type="submission" date="2024-02" db="EMBL/GenBank/DDBJ databases">
        <authorList>
            <person name="Vignale AGUSTIN F."/>
            <person name="Sosa J E."/>
            <person name="Modenutti C."/>
        </authorList>
    </citation>
    <scope>NUCLEOTIDE SEQUENCE [LARGE SCALE GENOMIC DNA]</scope>
</reference>
<keyword evidence="2" id="KW-0677">Repeat</keyword>
<dbReference type="SUPFAM" id="SSF57889">
    <property type="entry name" value="Cysteine-rich domain"/>
    <property type="match status" value="2"/>
</dbReference>
<evidence type="ECO:0000256" key="4">
    <source>
        <dbReference type="ARBA" id="ARBA00022833"/>
    </source>
</evidence>
<dbReference type="GO" id="GO:0008270">
    <property type="term" value="F:zinc ion binding"/>
    <property type="evidence" value="ECO:0007669"/>
    <property type="project" value="UniProtKB-KW"/>
</dbReference>
<gene>
    <name evidence="7" type="ORF">ILEXP_LOCUS25753</name>
</gene>
<keyword evidence="3 5" id="KW-0863">Zinc-finger</keyword>
<proteinExistence type="predicted"/>
<sequence>MELQHFSHKDHPLILKEVQEAESERIICYGCEEPIVEDSMYSCSQCDYFLHKRCAELPQEINDPVHPQHLLTLYGCSPYPSSSSYICNACRQDLDLFNYFCSSCKFNLCISCFLEERTIMHTSHEHPMVAISRPASFFCNGCGSEDMDTSYACHTCHFWIHKTCASLPRTINLGDHKHPLVLVKEHLELTNFRHYCNLCRKLIVEDTWAYYCGLCKYFVHLKCATSYLDSESVRGSEDENEVDELLDSNVIHLPVIMKIVQKIVMSVVGIHAARTSSRQEARETWFPYSELPTKDLSKDAKQVVEVQELHQLENWRRPSNNR</sequence>
<comment type="caution">
    <text evidence="7">The sequence shown here is derived from an EMBL/GenBank/DDBJ whole genome shotgun (WGS) entry which is preliminary data.</text>
</comment>
<dbReference type="Gene3D" id="3.30.60.20">
    <property type="match status" value="2"/>
</dbReference>
<dbReference type="InterPro" id="IPR001965">
    <property type="entry name" value="Znf_PHD"/>
</dbReference>
<name>A0ABC8SJY0_9AQUA</name>
<dbReference type="InterPro" id="IPR053192">
    <property type="entry name" value="Vacuole_Formation_Reg"/>
</dbReference>
<dbReference type="EMBL" id="CAUOFW020002959">
    <property type="protein sequence ID" value="CAK9157202.1"/>
    <property type="molecule type" value="Genomic_DNA"/>
</dbReference>
<accession>A0ABC8SJY0</accession>
<evidence type="ECO:0000259" key="6">
    <source>
        <dbReference type="PROSITE" id="PS50119"/>
    </source>
</evidence>